<dbReference type="InterPro" id="IPR018114">
    <property type="entry name" value="TRYPSIN_HIS"/>
</dbReference>
<keyword evidence="6 11" id="KW-0720">Serine protease</keyword>
<comment type="subcellular location">
    <subcellularLocation>
        <location evidence="1">Secreted</location>
        <location evidence="1">Extracellular space</location>
    </subcellularLocation>
</comment>
<feature type="chain" id="PRO_5036804174" description="Peptidase S1 domain-containing protein" evidence="12">
    <location>
        <begin position="27"/>
        <end position="327"/>
    </location>
</feature>
<evidence type="ECO:0000256" key="9">
    <source>
        <dbReference type="ARBA" id="ARBA00055534"/>
    </source>
</evidence>
<dbReference type="EMBL" id="JH668356">
    <property type="protein sequence ID" value="KAG6448375.1"/>
    <property type="molecule type" value="Genomic_DNA"/>
</dbReference>
<comment type="function">
    <text evidence="9">Fibrinolytic activity; shows preferential cleavage of Arg-Gly bonds in all three fibrinogen chains. Contact with the caterpillars causes severe bleeding, due the anticoagulant effect of the protein.</text>
</comment>
<dbReference type="GO" id="GO:0004252">
    <property type="term" value="F:serine-type endopeptidase activity"/>
    <property type="evidence" value="ECO:0007669"/>
    <property type="project" value="InterPro"/>
</dbReference>
<sequence length="327" mass="36193">MYFAMNFRENLLIVLVYCCVLWAAQSAPTEKKGRIVGGTTAKPHSHPYLVSLQYRLLWIRAHFCGGALLNENWVLSAGHCVDQPWYIRWIPVDLIAGIDDVDNFGPTAQIGTIAQKIPHPLYGGDIGPYDIAMIQMKAPFRLTKEVQPINLPINNNLRSQYQHLTVAGWGSLKTTAFIPDLPSRLQEVEVTYIPFDECYDAIDEVSSEGDEENPLDRVAHLCTGPLSGGIAACSGDSGGPLIQYISPSFEDTNATENPIANEINVEENDFKTDEPNKILNTNVIDNRIPIVIGVVSWGISPCGVKGAPTIYTNVSSYMNFINKYLYD</sequence>
<dbReference type="AlphaFoldDB" id="A0A921Z0B4"/>
<evidence type="ECO:0000256" key="6">
    <source>
        <dbReference type="ARBA" id="ARBA00022825"/>
    </source>
</evidence>
<feature type="domain" description="Peptidase S1" evidence="13">
    <location>
        <begin position="35"/>
        <end position="326"/>
    </location>
</feature>
<dbReference type="OrthoDB" id="10061449at2759"/>
<evidence type="ECO:0000256" key="2">
    <source>
        <dbReference type="ARBA" id="ARBA00007664"/>
    </source>
</evidence>
<evidence type="ECO:0000313" key="15">
    <source>
        <dbReference type="Proteomes" id="UP000791440"/>
    </source>
</evidence>
<keyword evidence="5 11" id="KW-0378">Hydrolase</keyword>
<evidence type="ECO:0000256" key="3">
    <source>
        <dbReference type="ARBA" id="ARBA00022656"/>
    </source>
</evidence>
<dbReference type="Proteomes" id="UP000791440">
    <property type="component" value="Unassembled WGS sequence"/>
</dbReference>
<dbReference type="InterPro" id="IPR009003">
    <property type="entry name" value="Peptidase_S1_PA"/>
</dbReference>
<dbReference type="InterPro" id="IPR001254">
    <property type="entry name" value="Trypsin_dom"/>
</dbReference>
<gene>
    <name evidence="14" type="ORF">O3G_MSEX005459</name>
</gene>
<dbReference type="CDD" id="cd00190">
    <property type="entry name" value="Tryp_SPc"/>
    <property type="match status" value="1"/>
</dbReference>
<evidence type="ECO:0000256" key="7">
    <source>
        <dbReference type="ARBA" id="ARBA00023157"/>
    </source>
</evidence>
<comment type="caution">
    <text evidence="14">The sequence shown here is derived from an EMBL/GenBank/DDBJ whole genome shotgun (WGS) entry which is preliminary data.</text>
</comment>
<dbReference type="InterPro" id="IPR043504">
    <property type="entry name" value="Peptidase_S1_PA_chymotrypsin"/>
</dbReference>
<dbReference type="Gene3D" id="2.40.10.10">
    <property type="entry name" value="Trypsin-like serine proteases"/>
    <property type="match status" value="1"/>
</dbReference>
<dbReference type="PROSITE" id="PS00135">
    <property type="entry name" value="TRYPSIN_SER"/>
    <property type="match status" value="1"/>
</dbReference>
<keyword evidence="10" id="KW-1205">Fibrinolytic toxin</keyword>
<evidence type="ECO:0000256" key="11">
    <source>
        <dbReference type="RuleBase" id="RU363034"/>
    </source>
</evidence>
<accession>A0A921Z0B4</accession>
<dbReference type="InterPro" id="IPR001314">
    <property type="entry name" value="Peptidase_S1A"/>
</dbReference>
<keyword evidence="8" id="KW-1199">Hemostasis impairing toxin</keyword>
<keyword evidence="7" id="KW-1015">Disulfide bond</keyword>
<name>A0A921Z0B4_MANSE</name>
<dbReference type="InterPro" id="IPR050430">
    <property type="entry name" value="Peptidase_S1"/>
</dbReference>
<evidence type="ECO:0000256" key="4">
    <source>
        <dbReference type="ARBA" id="ARBA00022670"/>
    </source>
</evidence>
<dbReference type="SUPFAM" id="SSF50494">
    <property type="entry name" value="Trypsin-like serine proteases"/>
    <property type="match status" value="1"/>
</dbReference>
<dbReference type="PANTHER" id="PTHR24276">
    <property type="entry name" value="POLYSERASE-RELATED"/>
    <property type="match status" value="1"/>
</dbReference>
<keyword evidence="15" id="KW-1185">Reference proteome</keyword>
<dbReference type="GO" id="GO:0090729">
    <property type="term" value="F:toxin activity"/>
    <property type="evidence" value="ECO:0007669"/>
    <property type="project" value="UniProtKB-KW"/>
</dbReference>
<proteinExistence type="inferred from homology"/>
<dbReference type="GO" id="GO:0006508">
    <property type="term" value="P:proteolysis"/>
    <property type="evidence" value="ECO:0007669"/>
    <property type="project" value="UniProtKB-KW"/>
</dbReference>
<dbReference type="SMART" id="SM00020">
    <property type="entry name" value="Tryp_SPc"/>
    <property type="match status" value="1"/>
</dbReference>
<evidence type="ECO:0000256" key="12">
    <source>
        <dbReference type="SAM" id="SignalP"/>
    </source>
</evidence>
<comment type="similarity">
    <text evidence="2">Belongs to the peptidase S1 family.</text>
</comment>
<evidence type="ECO:0000256" key="8">
    <source>
        <dbReference type="ARBA" id="ARBA00023240"/>
    </source>
</evidence>
<dbReference type="PRINTS" id="PR00722">
    <property type="entry name" value="CHYMOTRYPSIN"/>
</dbReference>
<dbReference type="Pfam" id="PF00089">
    <property type="entry name" value="Trypsin"/>
    <property type="match status" value="2"/>
</dbReference>
<keyword evidence="12" id="KW-0732">Signal</keyword>
<dbReference type="GO" id="GO:0005576">
    <property type="term" value="C:extracellular region"/>
    <property type="evidence" value="ECO:0007669"/>
    <property type="project" value="UniProtKB-SubCell"/>
</dbReference>
<protein>
    <recommendedName>
        <fullName evidence="13">Peptidase S1 domain-containing protein</fullName>
    </recommendedName>
</protein>
<dbReference type="PROSITE" id="PS00134">
    <property type="entry name" value="TRYPSIN_HIS"/>
    <property type="match status" value="1"/>
</dbReference>
<evidence type="ECO:0000259" key="13">
    <source>
        <dbReference type="PROSITE" id="PS50240"/>
    </source>
</evidence>
<keyword evidence="3" id="KW-0800">Toxin</keyword>
<evidence type="ECO:0000256" key="5">
    <source>
        <dbReference type="ARBA" id="ARBA00022801"/>
    </source>
</evidence>
<reference evidence="14" key="1">
    <citation type="journal article" date="2016" name="Insect Biochem. Mol. Biol.">
        <title>Multifaceted biological insights from a draft genome sequence of the tobacco hornworm moth, Manduca sexta.</title>
        <authorList>
            <person name="Kanost M.R."/>
            <person name="Arrese E.L."/>
            <person name="Cao X."/>
            <person name="Chen Y.R."/>
            <person name="Chellapilla S."/>
            <person name="Goldsmith M.R."/>
            <person name="Grosse-Wilde E."/>
            <person name="Heckel D.G."/>
            <person name="Herndon N."/>
            <person name="Jiang H."/>
            <person name="Papanicolaou A."/>
            <person name="Qu J."/>
            <person name="Soulages J.L."/>
            <person name="Vogel H."/>
            <person name="Walters J."/>
            <person name="Waterhouse R.M."/>
            <person name="Ahn S.J."/>
            <person name="Almeida F.C."/>
            <person name="An C."/>
            <person name="Aqrawi P."/>
            <person name="Bretschneider A."/>
            <person name="Bryant W.B."/>
            <person name="Bucks S."/>
            <person name="Chao H."/>
            <person name="Chevignon G."/>
            <person name="Christen J.M."/>
            <person name="Clarke D.F."/>
            <person name="Dittmer N.T."/>
            <person name="Ferguson L.C.F."/>
            <person name="Garavelou S."/>
            <person name="Gordon K.H.J."/>
            <person name="Gunaratna R.T."/>
            <person name="Han Y."/>
            <person name="Hauser F."/>
            <person name="He Y."/>
            <person name="Heidel-Fischer H."/>
            <person name="Hirsh A."/>
            <person name="Hu Y."/>
            <person name="Jiang H."/>
            <person name="Kalra D."/>
            <person name="Klinner C."/>
            <person name="Konig C."/>
            <person name="Kovar C."/>
            <person name="Kroll A.R."/>
            <person name="Kuwar S.S."/>
            <person name="Lee S.L."/>
            <person name="Lehman R."/>
            <person name="Li K."/>
            <person name="Li Z."/>
            <person name="Liang H."/>
            <person name="Lovelace S."/>
            <person name="Lu Z."/>
            <person name="Mansfield J.H."/>
            <person name="McCulloch K.J."/>
            <person name="Mathew T."/>
            <person name="Morton B."/>
            <person name="Muzny D.M."/>
            <person name="Neunemann D."/>
            <person name="Ongeri F."/>
            <person name="Pauchet Y."/>
            <person name="Pu L.L."/>
            <person name="Pyrousis I."/>
            <person name="Rao X.J."/>
            <person name="Redding A."/>
            <person name="Roesel C."/>
            <person name="Sanchez-Gracia A."/>
            <person name="Schaack S."/>
            <person name="Shukla A."/>
            <person name="Tetreau G."/>
            <person name="Wang Y."/>
            <person name="Xiong G.H."/>
            <person name="Traut W."/>
            <person name="Walsh T.K."/>
            <person name="Worley K.C."/>
            <person name="Wu D."/>
            <person name="Wu W."/>
            <person name="Wu Y.Q."/>
            <person name="Zhang X."/>
            <person name="Zou Z."/>
            <person name="Zucker H."/>
            <person name="Briscoe A.D."/>
            <person name="Burmester T."/>
            <person name="Clem R.J."/>
            <person name="Feyereisen R."/>
            <person name="Grimmelikhuijzen C.J.P."/>
            <person name="Hamodrakas S.J."/>
            <person name="Hansson B.S."/>
            <person name="Huguet E."/>
            <person name="Jermiin L.S."/>
            <person name="Lan Q."/>
            <person name="Lehman H.K."/>
            <person name="Lorenzen M."/>
            <person name="Merzendorfer H."/>
            <person name="Michalopoulos I."/>
            <person name="Morton D.B."/>
            <person name="Muthukrishnan S."/>
            <person name="Oakeshott J.G."/>
            <person name="Palmer W."/>
            <person name="Park Y."/>
            <person name="Passarelli A.L."/>
            <person name="Rozas J."/>
            <person name="Schwartz L.M."/>
            <person name="Smith W."/>
            <person name="Southgate A."/>
            <person name="Vilcinskas A."/>
            <person name="Vogt R."/>
            <person name="Wang P."/>
            <person name="Werren J."/>
            <person name="Yu X.Q."/>
            <person name="Zhou J.J."/>
            <person name="Brown S.J."/>
            <person name="Scherer S.E."/>
            <person name="Richards S."/>
            <person name="Blissard G.W."/>
        </authorList>
    </citation>
    <scope>NUCLEOTIDE SEQUENCE</scope>
</reference>
<dbReference type="InterPro" id="IPR033116">
    <property type="entry name" value="TRYPSIN_SER"/>
</dbReference>
<evidence type="ECO:0000256" key="1">
    <source>
        <dbReference type="ARBA" id="ARBA00004239"/>
    </source>
</evidence>
<keyword evidence="4 11" id="KW-0645">Protease</keyword>
<dbReference type="FunFam" id="2.40.10.10:FF:000068">
    <property type="entry name" value="transmembrane protease serine 2"/>
    <property type="match status" value="1"/>
</dbReference>
<dbReference type="PROSITE" id="PS50240">
    <property type="entry name" value="TRYPSIN_DOM"/>
    <property type="match status" value="1"/>
</dbReference>
<evidence type="ECO:0000256" key="10">
    <source>
        <dbReference type="ARBA" id="ARBA00084094"/>
    </source>
</evidence>
<evidence type="ECO:0000313" key="14">
    <source>
        <dbReference type="EMBL" id="KAG6448375.1"/>
    </source>
</evidence>
<reference evidence="14" key="2">
    <citation type="submission" date="2020-12" db="EMBL/GenBank/DDBJ databases">
        <authorList>
            <person name="Kanost M."/>
        </authorList>
    </citation>
    <scope>NUCLEOTIDE SEQUENCE</scope>
</reference>
<organism evidence="14 15">
    <name type="scientific">Manduca sexta</name>
    <name type="common">Tobacco hawkmoth</name>
    <name type="synonym">Tobacco hornworm</name>
    <dbReference type="NCBI Taxonomy" id="7130"/>
    <lineage>
        <taxon>Eukaryota</taxon>
        <taxon>Metazoa</taxon>
        <taxon>Ecdysozoa</taxon>
        <taxon>Arthropoda</taxon>
        <taxon>Hexapoda</taxon>
        <taxon>Insecta</taxon>
        <taxon>Pterygota</taxon>
        <taxon>Neoptera</taxon>
        <taxon>Endopterygota</taxon>
        <taxon>Lepidoptera</taxon>
        <taxon>Glossata</taxon>
        <taxon>Ditrysia</taxon>
        <taxon>Bombycoidea</taxon>
        <taxon>Sphingidae</taxon>
        <taxon>Sphinginae</taxon>
        <taxon>Sphingini</taxon>
        <taxon>Manduca</taxon>
    </lineage>
</organism>
<dbReference type="PANTHER" id="PTHR24276:SF95">
    <property type="entry name" value="PEPTIDASE S1 DOMAIN-CONTAINING PROTEIN"/>
    <property type="match status" value="1"/>
</dbReference>
<feature type="signal peptide" evidence="12">
    <location>
        <begin position="1"/>
        <end position="26"/>
    </location>
</feature>